<evidence type="ECO:0000256" key="1">
    <source>
        <dbReference type="ARBA" id="ARBA00004821"/>
    </source>
</evidence>
<keyword evidence="2 5" id="KW-0808">Transferase</keyword>
<dbReference type="GO" id="GO:0033819">
    <property type="term" value="F:lipoyl(octanoyl) transferase activity"/>
    <property type="evidence" value="ECO:0007669"/>
    <property type="project" value="UniProtKB-EC"/>
</dbReference>
<dbReference type="InterPro" id="IPR020605">
    <property type="entry name" value="Octanoyltransferase_CS"/>
</dbReference>
<dbReference type="PANTHER" id="PTHR10993:SF7">
    <property type="entry name" value="LIPOYLTRANSFERASE 2, MITOCHONDRIAL-RELATED"/>
    <property type="match status" value="1"/>
</dbReference>
<dbReference type="SUPFAM" id="SSF55681">
    <property type="entry name" value="Class II aaRS and biotin synthetases"/>
    <property type="match status" value="1"/>
</dbReference>
<comment type="caution">
    <text evidence="8">The sequence shown here is derived from an EMBL/GenBank/DDBJ whole genome shotgun (WGS) entry which is preliminary data.</text>
</comment>
<comment type="function">
    <text evidence="4 5 6">Catalyzes the transfer of endogenously produced octanoic acid from octanoyl-acyl-carrier-protein onto the lipoyl domains of lipoate-dependent enzymes. Lipoyl-ACP can also act as a substrate although octanoyl-ACP is likely to be the physiological substrate.</text>
</comment>
<dbReference type="Proteomes" id="UP001204142">
    <property type="component" value="Unassembled WGS sequence"/>
</dbReference>
<dbReference type="InterPro" id="IPR004143">
    <property type="entry name" value="BPL_LPL_catalytic"/>
</dbReference>
<dbReference type="PIRSF" id="PIRSF016262">
    <property type="entry name" value="LPLase"/>
    <property type="match status" value="1"/>
</dbReference>
<dbReference type="InterPro" id="IPR000544">
    <property type="entry name" value="Octanoyltransferase"/>
</dbReference>
<dbReference type="Gene3D" id="3.30.930.10">
    <property type="entry name" value="Bira Bifunctional Protein, Domain 2"/>
    <property type="match status" value="1"/>
</dbReference>
<accession>A0ABT1WD72</accession>
<comment type="subcellular location">
    <subcellularLocation>
        <location evidence="5">Cytoplasm</location>
    </subcellularLocation>
</comment>
<dbReference type="EC" id="2.3.1.181" evidence="5 6"/>
<evidence type="ECO:0000256" key="5">
    <source>
        <dbReference type="HAMAP-Rule" id="MF_00013"/>
    </source>
</evidence>
<feature type="binding site" evidence="5">
    <location>
        <begin position="149"/>
        <end position="151"/>
    </location>
    <ligand>
        <name>substrate</name>
    </ligand>
</feature>
<dbReference type="PROSITE" id="PS51733">
    <property type="entry name" value="BPL_LPL_CATALYTIC"/>
    <property type="match status" value="1"/>
</dbReference>
<proteinExistence type="inferred from homology"/>
<comment type="pathway">
    <text evidence="1 5 6">Protein modification; protein lipoylation via endogenous pathway; protein N(6)-(lipoyl)lysine from octanoyl-[acyl-carrier-protein]: step 1/2.</text>
</comment>
<comment type="catalytic activity">
    <reaction evidence="5 6">
        <text>octanoyl-[ACP] + L-lysyl-[protein] = N(6)-octanoyl-L-lysyl-[protein] + holo-[ACP] + H(+)</text>
        <dbReference type="Rhea" id="RHEA:17665"/>
        <dbReference type="Rhea" id="RHEA-COMP:9636"/>
        <dbReference type="Rhea" id="RHEA-COMP:9685"/>
        <dbReference type="Rhea" id="RHEA-COMP:9752"/>
        <dbReference type="Rhea" id="RHEA-COMP:9928"/>
        <dbReference type="ChEBI" id="CHEBI:15378"/>
        <dbReference type="ChEBI" id="CHEBI:29969"/>
        <dbReference type="ChEBI" id="CHEBI:64479"/>
        <dbReference type="ChEBI" id="CHEBI:78463"/>
        <dbReference type="ChEBI" id="CHEBI:78809"/>
        <dbReference type="EC" id="2.3.1.181"/>
    </reaction>
</comment>
<evidence type="ECO:0000313" key="8">
    <source>
        <dbReference type="EMBL" id="MCQ8895471.1"/>
    </source>
</evidence>
<sequence>MKSWGLVDYSPVFLAMKAFTEARQAGQPDEIWVCEHTPVFTLGLAGDPVHLLQRSNIPVVQTDRGGQITYHGPGQIVVYPLLNLHDYGLKVREYVSLLEQVIIDSLVAVGVPDAQRKPGAPGVYTWRHGQLAKVAALGIKIRKGCTYHGLSLNVDMDLTPFTHINPCGYAGLETVDLRTIGVKISLSEMQLLLVKNLQKALDSARSAGSPPVNPPASG</sequence>
<feature type="binding site" evidence="5">
    <location>
        <begin position="136"/>
        <end position="138"/>
    </location>
    <ligand>
        <name>substrate</name>
    </ligand>
</feature>
<keyword evidence="9" id="KW-1185">Reference proteome</keyword>
<dbReference type="Pfam" id="PF21948">
    <property type="entry name" value="LplA-B_cat"/>
    <property type="match status" value="1"/>
</dbReference>
<evidence type="ECO:0000256" key="3">
    <source>
        <dbReference type="ARBA" id="ARBA00023315"/>
    </source>
</evidence>
<name>A0ABT1WD72_9BURK</name>
<reference evidence="8 9" key="1">
    <citation type="submission" date="2022-07" db="EMBL/GenBank/DDBJ databases">
        <authorList>
            <person name="Xamxidin M."/>
            <person name="Wu M."/>
        </authorList>
    </citation>
    <scope>NUCLEOTIDE SEQUENCE [LARGE SCALE GENOMIC DNA]</scope>
    <source>
        <strain evidence="8 9">NBRC 111650</strain>
    </source>
</reference>
<dbReference type="PROSITE" id="PS01313">
    <property type="entry name" value="LIPB"/>
    <property type="match status" value="1"/>
</dbReference>
<dbReference type="InterPro" id="IPR045864">
    <property type="entry name" value="aa-tRNA-synth_II/BPL/LPL"/>
</dbReference>
<evidence type="ECO:0000256" key="6">
    <source>
        <dbReference type="PIRNR" id="PIRNR016262"/>
    </source>
</evidence>
<dbReference type="CDD" id="cd16444">
    <property type="entry name" value="LipB"/>
    <property type="match status" value="1"/>
</dbReference>
<dbReference type="EMBL" id="JANIGO010000001">
    <property type="protein sequence ID" value="MCQ8895471.1"/>
    <property type="molecule type" value="Genomic_DNA"/>
</dbReference>
<feature type="domain" description="BPL/LPL catalytic" evidence="7">
    <location>
        <begin position="25"/>
        <end position="205"/>
    </location>
</feature>
<evidence type="ECO:0000256" key="4">
    <source>
        <dbReference type="ARBA" id="ARBA00024732"/>
    </source>
</evidence>
<feature type="active site" description="Acyl-thioester intermediate" evidence="5">
    <location>
        <position position="167"/>
    </location>
</feature>
<evidence type="ECO:0000313" key="9">
    <source>
        <dbReference type="Proteomes" id="UP001204142"/>
    </source>
</evidence>
<dbReference type="HAMAP" id="MF_00013">
    <property type="entry name" value="LipB"/>
    <property type="match status" value="1"/>
</dbReference>
<feature type="site" description="Lowers pKa of active site Cys" evidence="5">
    <location>
        <position position="133"/>
    </location>
</feature>
<keyword evidence="3 5" id="KW-0012">Acyltransferase</keyword>
<dbReference type="RefSeq" id="WP_256763147.1">
    <property type="nucleotide sequence ID" value="NZ_JANIGO010000001.1"/>
</dbReference>
<organism evidence="8 9">
    <name type="scientific">Limnobacter humi</name>
    <dbReference type="NCBI Taxonomy" id="1778671"/>
    <lineage>
        <taxon>Bacteria</taxon>
        <taxon>Pseudomonadati</taxon>
        <taxon>Pseudomonadota</taxon>
        <taxon>Betaproteobacteria</taxon>
        <taxon>Burkholderiales</taxon>
        <taxon>Burkholderiaceae</taxon>
        <taxon>Limnobacter</taxon>
    </lineage>
</organism>
<gene>
    <name evidence="5 8" type="primary">lipB</name>
    <name evidence="8" type="ORF">NQT62_03330</name>
</gene>
<feature type="binding site" evidence="5">
    <location>
        <begin position="64"/>
        <end position="71"/>
    </location>
    <ligand>
        <name>substrate</name>
    </ligand>
</feature>
<evidence type="ECO:0000256" key="2">
    <source>
        <dbReference type="ARBA" id="ARBA00022679"/>
    </source>
</evidence>
<dbReference type="NCBIfam" id="NF010922">
    <property type="entry name" value="PRK14342.1"/>
    <property type="match status" value="1"/>
</dbReference>
<protein>
    <recommendedName>
        <fullName evidence="5 6">Octanoyltransferase</fullName>
        <ecNumber evidence="5 6">2.3.1.181</ecNumber>
    </recommendedName>
    <alternativeName>
        <fullName evidence="5">Lipoate-protein ligase B</fullName>
    </alternativeName>
    <alternativeName>
        <fullName evidence="5">Lipoyl/octanoyl transferase</fullName>
    </alternativeName>
    <alternativeName>
        <fullName evidence="5">Octanoyl-[acyl-carrier-protein]-protein N-octanoyltransferase</fullName>
    </alternativeName>
</protein>
<comment type="miscellaneous">
    <text evidence="5">In the reaction, the free carboxyl group of octanoic acid is attached via an amide linkage to the epsilon-amino group of a specific lysine residue of lipoyl domains of lipoate-dependent enzymes.</text>
</comment>
<keyword evidence="5" id="KW-0963">Cytoplasm</keyword>
<comment type="similarity">
    <text evidence="5 6">Belongs to the LipB family.</text>
</comment>
<dbReference type="PANTHER" id="PTHR10993">
    <property type="entry name" value="OCTANOYLTRANSFERASE"/>
    <property type="match status" value="1"/>
</dbReference>
<dbReference type="NCBIfam" id="TIGR00214">
    <property type="entry name" value="lipB"/>
    <property type="match status" value="1"/>
</dbReference>
<evidence type="ECO:0000259" key="7">
    <source>
        <dbReference type="PROSITE" id="PS51733"/>
    </source>
</evidence>